<dbReference type="InterPro" id="IPR053967">
    <property type="entry name" value="LlgE_F_G-like_D1"/>
</dbReference>
<dbReference type="PANTHER" id="PTHR30435:SF19">
    <property type="entry name" value="FLAGELLAR BASAL-BODY ROD PROTEIN FLGG"/>
    <property type="match status" value="1"/>
</dbReference>
<feature type="domain" description="Flagellar basal-body/hook protein C-terminal" evidence="4">
    <location>
        <begin position="235"/>
        <end position="275"/>
    </location>
</feature>
<organism evidence="6 7">
    <name type="scientific">Pallidibacillus thermolactis</name>
    <dbReference type="NCBI Taxonomy" id="251051"/>
    <lineage>
        <taxon>Bacteria</taxon>
        <taxon>Bacillati</taxon>
        <taxon>Bacillota</taxon>
        <taxon>Bacilli</taxon>
        <taxon>Bacillales</taxon>
        <taxon>Bacillaceae</taxon>
        <taxon>Pallidibacillus</taxon>
    </lineage>
</organism>
<dbReference type="NCBIfam" id="TIGR03506">
    <property type="entry name" value="FlgEFG_subfam"/>
    <property type="match status" value="1"/>
</dbReference>
<reference evidence="6 7" key="1">
    <citation type="submission" date="2022-10" db="EMBL/GenBank/DDBJ databases">
        <title>Description of Fervidibacillus gen. nov. in the family Fervidibacillaceae fam. nov. with two species, Fervidibacillus albus sp. nov., and Fervidibacillus halotolerans sp. nov., isolated from tidal flat sediments.</title>
        <authorList>
            <person name="Kwon K.K."/>
            <person name="Yang S.-H."/>
        </authorList>
    </citation>
    <scope>NUCLEOTIDE SEQUENCE [LARGE SCALE GENOMIC DNA]</scope>
    <source>
        <strain evidence="6 7">DSM 23332</strain>
    </source>
</reference>
<keyword evidence="6" id="KW-0282">Flagellum</keyword>
<comment type="subcellular location">
    <subcellularLocation>
        <location evidence="2">Bacterial flagellum basal body</location>
    </subcellularLocation>
</comment>
<keyword evidence="7" id="KW-1185">Reference proteome</keyword>
<keyword evidence="6" id="KW-0969">Cilium</keyword>
<dbReference type="SUPFAM" id="SSF117143">
    <property type="entry name" value="Flagellar hook protein flgE"/>
    <property type="match status" value="1"/>
</dbReference>
<evidence type="ECO:0000313" key="7">
    <source>
        <dbReference type="Proteomes" id="UP001208656"/>
    </source>
</evidence>
<proteinExistence type="inferred from homology"/>
<accession>A0ABT2WEN9</accession>
<dbReference type="InterPro" id="IPR001444">
    <property type="entry name" value="Flag_bb_rod_N"/>
</dbReference>
<sequence>MSRITYTALNTMSQLQKQLDIISNNVANVDTTGYKKQRASFQELLIQQHNNHSVSDRSPRLTPEGVRIGTGGKVSQIQTIATQGSLKDTGRSLDFALTVPNQYFKVLAPNGNELNIHYTRDGAFYLSPINDSEVALVTSEGHYVLDQDNNPIIFNGDLKKVALGDDGMVTFSNETGDSESFALGIVQIHNPQALVKTGNNLLTIPDHFQNDDITADDLIVPLVGAARDQIGLQHQALEQSNVDLIEEMTNLIQTQRAYQLQARAITLADQMSGLVNGIR</sequence>
<keyword evidence="2" id="KW-0975">Bacterial flagellum</keyword>
<dbReference type="InterPro" id="IPR019776">
    <property type="entry name" value="Flagellar_basal_body_rod_CS"/>
</dbReference>
<evidence type="ECO:0000256" key="2">
    <source>
        <dbReference type="RuleBase" id="RU362116"/>
    </source>
</evidence>
<evidence type="ECO:0000259" key="4">
    <source>
        <dbReference type="Pfam" id="PF06429"/>
    </source>
</evidence>
<dbReference type="RefSeq" id="WP_263061393.1">
    <property type="nucleotide sequence ID" value="NZ_JAOUSE010000014.1"/>
</dbReference>
<dbReference type="InterPro" id="IPR037925">
    <property type="entry name" value="FlgE/F/G-like"/>
</dbReference>
<evidence type="ECO:0000259" key="5">
    <source>
        <dbReference type="Pfam" id="PF22692"/>
    </source>
</evidence>
<dbReference type="EMBL" id="JAOUSE010000014">
    <property type="protein sequence ID" value="MCU9594156.1"/>
    <property type="molecule type" value="Genomic_DNA"/>
</dbReference>
<dbReference type="Pfam" id="PF00460">
    <property type="entry name" value="Flg_bb_rod"/>
    <property type="match status" value="1"/>
</dbReference>
<protein>
    <submittedName>
        <fullName evidence="6">Flagellar hook-basal body protein</fullName>
    </submittedName>
</protein>
<dbReference type="InterPro" id="IPR020013">
    <property type="entry name" value="Flagellar_FlgE/F/G"/>
</dbReference>
<evidence type="ECO:0000256" key="1">
    <source>
        <dbReference type="ARBA" id="ARBA00009677"/>
    </source>
</evidence>
<dbReference type="PANTHER" id="PTHR30435">
    <property type="entry name" value="FLAGELLAR PROTEIN"/>
    <property type="match status" value="1"/>
</dbReference>
<keyword evidence="6" id="KW-0966">Cell projection</keyword>
<feature type="domain" description="Flagellar basal body rod protein N-terminal" evidence="3">
    <location>
        <begin position="6"/>
        <end position="35"/>
    </location>
</feature>
<dbReference type="Proteomes" id="UP001208656">
    <property type="component" value="Unassembled WGS sequence"/>
</dbReference>
<dbReference type="Pfam" id="PF22692">
    <property type="entry name" value="LlgE_F_G_D1"/>
    <property type="match status" value="1"/>
</dbReference>
<dbReference type="Pfam" id="PF06429">
    <property type="entry name" value="Flg_bbr_C"/>
    <property type="match status" value="1"/>
</dbReference>
<evidence type="ECO:0000313" key="6">
    <source>
        <dbReference type="EMBL" id="MCU9594156.1"/>
    </source>
</evidence>
<feature type="domain" description="Flagellar hook protein FlgE/F/G-like D1" evidence="5">
    <location>
        <begin position="102"/>
        <end position="170"/>
    </location>
</feature>
<dbReference type="InterPro" id="IPR010930">
    <property type="entry name" value="Flg_bb/hook_C_dom"/>
</dbReference>
<comment type="caution">
    <text evidence="6">The sequence shown here is derived from an EMBL/GenBank/DDBJ whole genome shotgun (WGS) entry which is preliminary data.</text>
</comment>
<comment type="similarity">
    <text evidence="1 2">Belongs to the flagella basal body rod proteins family.</text>
</comment>
<gene>
    <name evidence="6" type="ORF">OEV82_06775</name>
</gene>
<evidence type="ECO:0000259" key="3">
    <source>
        <dbReference type="Pfam" id="PF00460"/>
    </source>
</evidence>
<name>A0ABT2WEN9_9BACI</name>
<dbReference type="PROSITE" id="PS00588">
    <property type="entry name" value="FLAGELLA_BB_ROD"/>
    <property type="match status" value="1"/>
</dbReference>